<comment type="caution">
    <text evidence="1">The sequence shown here is derived from an EMBL/GenBank/DDBJ whole genome shotgun (WGS) entry which is preliminary data.</text>
</comment>
<protein>
    <submittedName>
        <fullName evidence="1">Uncharacterized protein</fullName>
    </submittedName>
</protein>
<evidence type="ECO:0000313" key="1">
    <source>
        <dbReference type="EMBL" id="KAF5959003.1"/>
    </source>
</evidence>
<sequence length="250" mass="27853">MAAILQLVTVSSSASRTPLGLSAALSSYRSPLKKPLILAFKVNKTENTGALVAPDEPILIPVETPKENQKRLRVARNSSRRVKALSTDEVSPCILEVDYNEAAAKLENIYKLSPTTDTSDVEDTKHAIRRGRRQRGKIGEGEDKAENRIINNVVRNRRKKPKRLSFNKRIALRKCKDDEMTLRMKKTIINKLVREYSVSSDLVSLDWKKMKIPPVLPSSEHSVAIQVDAAYEGTASSQGELASRFGARTD</sequence>
<name>A0A7J7I1S1_CAMSI</name>
<proteinExistence type="predicted"/>
<dbReference type="EMBL" id="JACBKZ010000001">
    <property type="protein sequence ID" value="KAF5959003.1"/>
    <property type="molecule type" value="Genomic_DNA"/>
</dbReference>
<gene>
    <name evidence="1" type="ORF">HYC85_000212</name>
</gene>
<reference evidence="1 2" key="2">
    <citation type="submission" date="2020-07" db="EMBL/GenBank/DDBJ databases">
        <title>Genome assembly of wild tea tree DASZ reveals pedigree and selection history of tea varieties.</title>
        <authorList>
            <person name="Zhang W."/>
        </authorList>
    </citation>
    <scope>NUCLEOTIDE SEQUENCE [LARGE SCALE GENOMIC DNA]</scope>
    <source>
        <strain evidence="2">cv. G240</strain>
        <tissue evidence="1">Leaf</tissue>
    </source>
</reference>
<dbReference type="Proteomes" id="UP000593564">
    <property type="component" value="Unassembled WGS sequence"/>
</dbReference>
<reference evidence="2" key="1">
    <citation type="journal article" date="2020" name="Nat. Commun.">
        <title>Genome assembly of wild tea tree DASZ reveals pedigree and selection history of tea varieties.</title>
        <authorList>
            <person name="Zhang W."/>
            <person name="Zhang Y."/>
            <person name="Qiu H."/>
            <person name="Guo Y."/>
            <person name="Wan H."/>
            <person name="Zhang X."/>
            <person name="Scossa F."/>
            <person name="Alseekh S."/>
            <person name="Zhang Q."/>
            <person name="Wang P."/>
            <person name="Xu L."/>
            <person name="Schmidt M.H."/>
            <person name="Jia X."/>
            <person name="Li D."/>
            <person name="Zhu A."/>
            <person name="Guo F."/>
            <person name="Chen W."/>
            <person name="Ni D."/>
            <person name="Usadel B."/>
            <person name="Fernie A.R."/>
            <person name="Wen W."/>
        </authorList>
    </citation>
    <scope>NUCLEOTIDE SEQUENCE [LARGE SCALE GENOMIC DNA]</scope>
    <source>
        <strain evidence="2">cv. G240</strain>
    </source>
</reference>
<keyword evidence="2" id="KW-1185">Reference proteome</keyword>
<evidence type="ECO:0000313" key="2">
    <source>
        <dbReference type="Proteomes" id="UP000593564"/>
    </source>
</evidence>
<organism evidence="1 2">
    <name type="scientific">Camellia sinensis</name>
    <name type="common">Tea plant</name>
    <name type="synonym">Thea sinensis</name>
    <dbReference type="NCBI Taxonomy" id="4442"/>
    <lineage>
        <taxon>Eukaryota</taxon>
        <taxon>Viridiplantae</taxon>
        <taxon>Streptophyta</taxon>
        <taxon>Embryophyta</taxon>
        <taxon>Tracheophyta</taxon>
        <taxon>Spermatophyta</taxon>
        <taxon>Magnoliopsida</taxon>
        <taxon>eudicotyledons</taxon>
        <taxon>Gunneridae</taxon>
        <taxon>Pentapetalae</taxon>
        <taxon>asterids</taxon>
        <taxon>Ericales</taxon>
        <taxon>Theaceae</taxon>
        <taxon>Camellia</taxon>
    </lineage>
</organism>
<dbReference type="AlphaFoldDB" id="A0A7J7I1S1"/>
<accession>A0A7J7I1S1</accession>